<sequence length="309" mass="35729">MSISLKRYPLVSIITVNFNQAVVTCALLESLNKITYPNLEVIVVDNHSTKDDPSIIKKRYPNIVFIQNPINYGFAAGNNYGLMRARGEYVMLLNNDIEVPPDFLEPLIAKLERNPDIGAVSPRIRFYYQPDIIQYAGYTPMDKITIRNAAIGYREKDVGQYNEDRETPSAHGAAMVVPIRVVKEIGLMSYIFFLYYEEADWCERILRAGYKIYYVGSSYVLHKESVSTGKLSTLKIYYLNRNRIVFMRRNLHGKEYYVALLYQLFVAIPKNAFSFLLKGKISLFLAYYRAIGWHVTHLFSKEIHENPML</sequence>
<dbReference type="PANTHER" id="PTHR43179:SF12">
    <property type="entry name" value="GALACTOFURANOSYLTRANSFERASE GLFT2"/>
    <property type="match status" value="1"/>
</dbReference>
<dbReference type="GO" id="GO:0016757">
    <property type="term" value="F:glycosyltransferase activity"/>
    <property type="evidence" value="ECO:0007669"/>
    <property type="project" value="UniProtKB-KW"/>
</dbReference>
<keyword evidence="2" id="KW-0328">Glycosyltransferase</keyword>
<dbReference type="InterPro" id="IPR001173">
    <property type="entry name" value="Glyco_trans_2-like"/>
</dbReference>
<accession>A0A3B0U7X7</accession>
<dbReference type="CDD" id="cd04186">
    <property type="entry name" value="GT_2_like_c"/>
    <property type="match status" value="1"/>
</dbReference>
<protein>
    <submittedName>
        <fullName evidence="5">Glycosyl transferase, family 2</fullName>
    </submittedName>
</protein>
<comment type="similarity">
    <text evidence="1">Belongs to the glycosyltransferase 2 family.</text>
</comment>
<dbReference type="SUPFAM" id="SSF53448">
    <property type="entry name" value="Nucleotide-diphospho-sugar transferases"/>
    <property type="match status" value="1"/>
</dbReference>
<dbReference type="Gene3D" id="3.90.550.10">
    <property type="entry name" value="Spore Coat Polysaccharide Biosynthesis Protein SpsA, Chain A"/>
    <property type="match status" value="1"/>
</dbReference>
<feature type="domain" description="Glycosyltransferase 2-like" evidence="4">
    <location>
        <begin position="12"/>
        <end position="136"/>
    </location>
</feature>
<dbReference type="InterPro" id="IPR029044">
    <property type="entry name" value="Nucleotide-diphossugar_trans"/>
</dbReference>
<keyword evidence="3 5" id="KW-0808">Transferase</keyword>
<proteinExistence type="inferred from homology"/>
<dbReference type="EMBL" id="UOET01000034">
    <property type="protein sequence ID" value="VAW26488.1"/>
    <property type="molecule type" value="Genomic_DNA"/>
</dbReference>
<name>A0A3B0U7X7_9ZZZZ</name>
<evidence type="ECO:0000259" key="4">
    <source>
        <dbReference type="Pfam" id="PF00535"/>
    </source>
</evidence>
<dbReference type="PANTHER" id="PTHR43179">
    <property type="entry name" value="RHAMNOSYLTRANSFERASE WBBL"/>
    <property type="match status" value="1"/>
</dbReference>
<dbReference type="Pfam" id="PF00535">
    <property type="entry name" value="Glycos_transf_2"/>
    <property type="match status" value="1"/>
</dbReference>
<reference evidence="5" key="1">
    <citation type="submission" date="2018-06" db="EMBL/GenBank/DDBJ databases">
        <authorList>
            <person name="Zhirakovskaya E."/>
        </authorList>
    </citation>
    <scope>NUCLEOTIDE SEQUENCE</scope>
</reference>
<evidence type="ECO:0000313" key="5">
    <source>
        <dbReference type="EMBL" id="VAW26488.1"/>
    </source>
</evidence>
<evidence type="ECO:0000256" key="2">
    <source>
        <dbReference type="ARBA" id="ARBA00022676"/>
    </source>
</evidence>
<dbReference type="AlphaFoldDB" id="A0A3B0U7X7"/>
<evidence type="ECO:0000256" key="1">
    <source>
        <dbReference type="ARBA" id="ARBA00006739"/>
    </source>
</evidence>
<organism evidence="5">
    <name type="scientific">hydrothermal vent metagenome</name>
    <dbReference type="NCBI Taxonomy" id="652676"/>
    <lineage>
        <taxon>unclassified sequences</taxon>
        <taxon>metagenomes</taxon>
        <taxon>ecological metagenomes</taxon>
    </lineage>
</organism>
<gene>
    <name evidence="5" type="ORF">MNBD_BACTEROID07-817</name>
</gene>
<evidence type="ECO:0000256" key="3">
    <source>
        <dbReference type="ARBA" id="ARBA00022679"/>
    </source>
</evidence>